<keyword evidence="2" id="KW-1185">Reference proteome</keyword>
<proteinExistence type="predicted"/>
<dbReference type="KEGG" id="ocy:OSSY52_05310"/>
<dbReference type="EMBL" id="AP018712">
    <property type="protein sequence ID" value="BBE30390.1"/>
    <property type="molecule type" value="Genomic_DNA"/>
</dbReference>
<evidence type="ECO:0000313" key="2">
    <source>
        <dbReference type="Proteomes" id="UP000516361"/>
    </source>
</evidence>
<name>A0A7G1G245_9BACT</name>
<dbReference type="Proteomes" id="UP000516361">
    <property type="component" value="Chromosome"/>
</dbReference>
<reference evidence="1 2" key="1">
    <citation type="submission" date="2018-06" db="EMBL/GenBank/DDBJ databases">
        <title>Genome sequencing of Oceanotoga sp. sy52.</title>
        <authorList>
            <person name="Mori K."/>
        </authorList>
    </citation>
    <scope>NUCLEOTIDE SEQUENCE [LARGE SCALE GENOMIC DNA]</scope>
    <source>
        <strain evidence="2">sy52</strain>
    </source>
</reference>
<organism evidence="1 2">
    <name type="scientific">Tepiditoga spiralis</name>
    <dbReference type="NCBI Taxonomy" id="2108365"/>
    <lineage>
        <taxon>Bacteria</taxon>
        <taxon>Thermotogati</taxon>
        <taxon>Thermotogota</taxon>
        <taxon>Thermotogae</taxon>
        <taxon>Petrotogales</taxon>
        <taxon>Petrotogaceae</taxon>
        <taxon>Tepiditoga</taxon>
    </lineage>
</organism>
<accession>A0A7G1G245</accession>
<gene>
    <name evidence="1" type="ORF">OSSY52_05310</name>
</gene>
<evidence type="ECO:0000313" key="1">
    <source>
        <dbReference type="EMBL" id="BBE30390.1"/>
    </source>
</evidence>
<protein>
    <submittedName>
        <fullName evidence="1">Uncharacterized protein</fullName>
    </submittedName>
</protein>
<dbReference type="AlphaFoldDB" id="A0A7G1G245"/>
<sequence>MEFLKKLKEVDKSVVFSSVEEIKGLSYPSIIVFKGSSSEYGKGMAILIDFDRVLEAWAGEKVDNDKTLKINEEISEYLGVKYEAEYLDLPDNWEGFNGYTEFFLESGEVDVISMEFEKIKTLREDYIESFKKIIKNVKTIKEDVKLISNNKDSIFKVHFVSAGKMIMFSIDLSSYIKLSNKLKTENEKKFLWLILNLLMKKNLLSNGKQLSFSQVSKGMMGLFIEEVEDKKLKEIFKNFKTIIDMKEEEILSKFNECQECIKYIDKLTLLNKNVSNENTNTVWDMLELALLDYLINKKDSSISTIIKNFEKFN</sequence>
<dbReference type="InParanoid" id="A0A7G1G245"/>
<dbReference type="RefSeq" id="WP_190615496.1">
    <property type="nucleotide sequence ID" value="NZ_AP018712.1"/>
</dbReference>